<dbReference type="Proteomes" id="UP000326367">
    <property type="component" value="Unassembled WGS sequence"/>
</dbReference>
<dbReference type="EMBL" id="VYKI01000017">
    <property type="protein sequence ID" value="KAA8996287.1"/>
    <property type="molecule type" value="Genomic_DNA"/>
</dbReference>
<organism evidence="1 2">
    <name type="scientific">Stenotrophomonas cyclobalanopsidis</name>
    <dbReference type="NCBI Taxonomy" id="2771362"/>
    <lineage>
        <taxon>Bacteria</taxon>
        <taxon>Pseudomonadati</taxon>
        <taxon>Pseudomonadota</taxon>
        <taxon>Gammaproteobacteria</taxon>
        <taxon>Lysobacterales</taxon>
        <taxon>Lysobacteraceae</taxon>
        <taxon>Stenotrophomonas</taxon>
    </lineage>
</organism>
<gene>
    <name evidence="1" type="ORF">FJU31_13495</name>
</gene>
<dbReference type="Pfam" id="PF07661">
    <property type="entry name" value="MORN_2"/>
    <property type="match status" value="2"/>
</dbReference>
<dbReference type="Gene3D" id="2.20.110.10">
    <property type="entry name" value="Histone H3 K4-specific methyltransferase SET7/9 N-terminal domain"/>
    <property type="match status" value="2"/>
</dbReference>
<dbReference type="SUPFAM" id="SSF82185">
    <property type="entry name" value="Histone H3 K4-specific methyltransferase SET7/9 N-terminal domain"/>
    <property type="match status" value="1"/>
</dbReference>
<sequence>MDILRAWQSARAMKTILTSATGATIMKSCRATGGEAWGRAKTLIAGIRRASRGLQIVAICASPTRANLTMIRRHGQKTTSPRMFPMTEKKVETVETYYPSGKIQSRGTMVDGRWHGVFQRWYESGAPFSEFEYRSGLKHGVLREWSEDGLLLLCATLQDGQLHGPYKSWWDSGLVKEEGNFHSGKRFGRYHWYKVDGSLWRSSDISAD</sequence>
<dbReference type="InterPro" id="IPR011652">
    <property type="entry name" value="MORN_2"/>
</dbReference>
<protein>
    <recommendedName>
        <fullName evidence="3">Toxin-antitoxin system YwqK family antitoxin</fullName>
    </recommendedName>
</protein>
<keyword evidence="2" id="KW-1185">Reference proteome</keyword>
<evidence type="ECO:0000313" key="1">
    <source>
        <dbReference type="EMBL" id="KAA8996287.1"/>
    </source>
</evidence>
<comment type="caution">
    <text evidence="1">The sequence shown here is derived from an EMBL/GenBank/DDBJ whole genome shotgun (WGS) entry which is preliminary data.</text>
</comment>
<accession>A0ABQ6SYX8</accession>
<proteinExistence type="predicted"/>
<reference evidence="1 2" key="1">
    <citation type="journal article" date="2020" name="Antonie Van Leeuwenhoek">
        <title>Stenotrophomonas cyclobalanopsidis sp. nov., isolated from the leaf spot disease of Cyclobalanopsis patelliformis.</title>
        <authorList>
            <person name="Bian D.R."/>
            <person name="Xue H."/>
            <person name="Piao C.G."/>
            <person name="Li Y."/>
        </authorList>
    </citation>
    <scope>NUCLEOTIDE SEQUENCE [LARGE SCALE GENOMIC DNA]</scope>
    <source>
        <strain evidence="1 2">TPQG1-4</strain>
    </source>
</reference>
<evidence type="ECO:0008006" key="3">
    <source>
        <dbReference type="Google" id="ProtNLM"/>
    </source>
</evidence>
<evidence type="ECO:0000313" key="2">
    <source>
        <dbReference type="Proteomes" id="UP000326367"/>
    </source>
</evidence>
<name>A0ABQ6SYX8_9GAMM</name>